<keyword evidence="2" id="KW-1185">Reference proteome</keyword>
<dbReference type="RefSeq" id="WP_168079959.1">
    <property type="nucleotide sequence ID" value="NZ_BAAAQJ010000042.1"/>
</dbReference>
<dbReference type="SUPFAM" id="SSF54909">
    <property type="entry name" value="Dimeric alpha+beta barrel"/>
    <property type="match status" value="2"/>
</dbReference>
<dbReference type="InterPro" id="IPR038474">
    <property type="entry name" value="Polyketide_synth_cyclase_sf"/>
</dbReference>
<evidence type="ECO:0000313" key="1">
    <source>
        <dbReference type="EMBL" id="GIG76207.1"/>
    </source>
</evidence>
<accession>A0A8J3LQM9</accession>
<sequence length="221" mass="25059">MTFRSVIVCHIVPGSEDKVAEVFGRYDRATRPQDFGVIGRTLLSLDDLYIHVIERNVDPKTLERPRGLPAFQQIAEEIAPYVTPYPKDWKVPSDSVAKEFYSWVPATEPESAVTEEAVIVQRLRPGAEPDIARLFAESDAGPLPGEMGVRGRWLYSLDDVYLHLLEYSALPSVEARTRSHEKPAFAQLMADLSPFVGHYSPQWQSHQDAVAKEFYRWRASD</sequence>
<dbReference type="Gene3D" id="3.30.70.1090">
    <property type="entry name" value="Dimeric alpha+beta barrel"/>
    <property type="match status" value="2"/>
</dbReference>
<dbReference type="Proteomes" id="UP000653674">
    <property type="component" value="Unassembled WGS sequence"/>
</dbReference>
<dbReference type="InterPro" id="IPR006765">
    <property type="entry name" value="Polyketide_synth_cyclase"/>
</dbReference>
<dbReference type="InterPro" id="IPR011008">
    <property type="entry name" value="Dimeric_a/b-barrel"/>
</dbReference>
<dbReference type="AlphaFoldDB" id="A0A8J3LQM9"/>
<reference evidence="1" key="1">
    <citation type="submission" date="2021-01" db="EMBL/GenBank/DDBJ databases">
        <title>Whole genome shotgun sequence of Planosporangium flavigriseum NBRC 105377.</title>
        <authorList>
            <person name="Komaki H."/>
            <person name="Tamura T."/>
        </authorList>
    </citation>
    <scope>NUCLEOTIDE SEQUENCE</scope>
    <source>
        <strain evidence="1">NBRC 105377</strain>
    </source>
</reference>
<dbReference type="EMBL" id="BONU01000047">
    <property type="protein sequence ID" value="GIG76207.1"/>
    <property type="molecule type" value="Genomic_DNA"/>
</dbReference>
<evidence type="ECO:0008006" key="3">
    <source>
        <dbReference type="Google" id="ProtNLM"/>
    </source>
</evidence>
<gene>
    <name evidence="1" type="ORF">Pfl04_46110</name>
</gene>
<dbReference type="GO" id="GO:0030639">
    <property type="term" value="P:polyketide biosynthetic process"/>
    <property type="evidence" value="ECO:0007669"/>
    <property type="project" value="InterPro"/>
</dbReference>
<protein>
    <recommendedName>
        <fullName evidence="3">Polyketide synthesis cyclase</fullName>
    </recommendedName>
</protein>
<organism evidence="1 2">
    <name type="scientific">Planosporangium flavigriseum</name>
    <dbReference type="NCBI Taxonomy" id="373681"/>
    <lineage>
        <taxon>Bacteria</taxon>
        <taxon>Bacillati</taxon>
        <taxon>Actinomycetota</taxon>
        <taxon>Actinomycetes</taxon>
        <taxon>Micromonosporales</taxon>
        <taxon>Micromonosporaceae</taxon>
        <taxon>Planosporangium</taxon>
    </lineage>
</organism>
<proteinExistence type="predicted"/>
<dbReference type="Pfam" id="PF04673">
    <property type="entry name" value="Cyclase_polyket"/>
    <property type="match status" value="2"/>
</dbReference>
<name>A0A8J3LQM9_9ACTN</name>
<comment type="caution">
    <text evidence="1">The sequence shown here is derived from an EMBL/GenBank/DDBJ whole genome shotgun (WGS) entry which is preliminary data.</text>
</comment>
<evidence type="ECO:0000313" key="2">
    <source>
        <dbReference type="Proteomes" id="UP000653674"/>
    </source>
</evidence>